<evidence type="ECO:0000313" key="5">
    <source>
        <dbReference type="Proteomes" id="UP000232163"/>
    </source>
</evidence>
<dbReference type="Proteomes" id="UP000232163">
    <property type="component" value="Unassembled WGS sequence"/>
</dbReference>
<feature type="domain" description="Extensin-like C-terminal" evidence="3">
    <location>
        <begin position="177"/>
        <end position="339"/>
    </location>
</feature>
<feature type="compositionally biased region" description="Basic and acidic residues" evidence="1">
    <location>
        <begin position="132"/>
        <end position="150"/>
    </location>
</feature>
<proteinExistence type="predicted"/>
<dbReference type="PROSITE" id="PS51257">
    <property type="entry name" value="PROKAR_LIPOPROTEIN"/>
    <property type="match status" value="1"/>
</dbReference>
<evidence type="ECO:0000256" key="2">
    <source>
        <dbReference type="SAM" id="SignalP"/>
    </source>
</evidence>
<keyword evidence="5" id="KW-1185">Reference proteome</keyword>
<keyword evidence="2" id="KW-0732">Signal</keyword>
<accession>A0A2N9VVR6</accession>
<dbReference type="InterPro" id="IPR009683">
    <property type="entry name" value="Extensin-like_C"/>
</dbReference>
<comment type="caution">
    <text evidence="4">The sequence shown here is derived from an EMBL/GenBank/DDBJ whole genome shotgun (WGS) entry which is preliminary data.</text>
</comment>
<feature type="compositionally biased region" description="Basic and acidic residues" evidence="1">
    <location>
        <begin position="77"/>
        <end position="89"/>
    </location>
</feature>
<evidence type="ECO:0000256" key="1">
    <source>
        <dbReference type="SAM" id="MobiDB-lite"/>
    </source>
</evidence>
<gene>
    <name evidence="4" type="ORF">B5P45_16855</name>
</gene>
<evidence type="ECO:0000313" key="4">
    <source>
        <dbReference type="EMBL" id="PIO43584.1"/>
    </source>
</evidence>
<feature type="compositionally biased region" description="Basic and acidic residues" evidence="1">
    <location>
        <begin position="102"/>
        <end position="114"/>
    </location>
</feature>
<dbReference type="OrthoDB" id="9809788at2"/>
<protein>
    <submittedName>
        <fullName evidence="4">Extensin</fullName>
    </submittedName>
</protein>
<feature type="chain" id="PRO_5014608339" evidence="2">
    <location>
        <begin position="32"/>
        <end position="340"/>
    </location>
</feature>
<dbReference type="Pfam" id="PF06904">
    <property type="entry name" value="Extensin-like_C"/>
    <property type="match status" value="1"/>
</dbReference>
<dbReference type="RefSeq" id="WP_099998644.1">
    <property type="nucleotide sequence ID" value="NZ_CP017940.1"/>
</dbReference>
<sequence>MTLFSRQSYCSTIVLLSLTACIASTILISSADDADARHRRGHRTNVVRAPRPPAVALPAVPPIPEANPRAAASPEAPKPEEKPAEEIQKADPQTTPLPEQKPAPEAKPTEKPTEPPKPAEQLGPNPLPKSDAAGKDAPKPEHEESIEKADPSTSPDRVYQNACPAIMNGDVQGEIVPPLSEGVCGERSPLKITAIGKDSPVKFAAPVTTNCAMAGSLASWVVEAQKEAQKDFGAEIESITTGSDYQCRKVNNGHKGRVSEHAFANAVDIVAFKFKNGKTTELGSGWKGKPEEQAFWQSLHKASCERFMTVIGPDGDAAHQSNLHLDLGCHGRKCEARICQ</sequence>
<feature type="compositionally biased region" description="Pro residues" evidence="1">
    <location>
        <begin position="50"/>
        <end position="65"/>
    </location>
</feature>
<evidence type="ECO:0000259" key="3">
    <source>
        <dbReference type="Pfam" id="PF06904"/>
    </source>
</evidence>
<dbReference type="EMBL" id="MZMT01000037">
    <property type="protein sequence ID" value="PIO43584.1"/>
    <property type="molecule type" value="Genomic_DNA"/>
</dbReference>
<dbReference type="KEGG" id="pht:BLM14_06470"/>
<organism evidence="4 5">
    <name type="scientific">Phyllobacterium zundukense</name>
    <dbReference type="NCBI Taxonomy" id="1867719"/>
    <lineage>
        <taxon>Bacteria</taxon>
        <taxon>Pseudomonadati</taxon>
        <taxon>Pseudomonadota</taxon>
        <taxon>Alphaproteobacteria</taxon>
        <taxon>Hyphomicrobiales</taxon>
        <taxon>Phyllobacteriaceae</taxon>
        <taxon>Phyllobacterium</taxon>
    </lineage>
</organism>
<reference evidence="4 5" key="1">
    <citation type="journal article" date="2017" name="Int J Environ Stud">
        <title>Does the Miocene-Pliocene relict legume Oxytropis triphylla form nitrogen-fixing nodules with a combination of bacterial strains?</title>
        <authorList>
            <person name="Safronova V."/>
            <person name="Belimov A."/>
            <person name="Sazanova A."/>
            <person name="Kuznetsova I."/>
            <person name="Popova J."/>
            <person name="Andronov E."/>
            <person name="Verkhozina A."/>
            <person name="Tikhonovich I."/>
        </authorList>
    </citation>
    <scope>NUCLEOTIDE SEQUENCE [LARGE SCALE GENOMIC DNA]</scope>
    <source>
        <strain evidence="4 5">Tri-38</strain>
    </source>
</reference>
<feature type="signal peptide" evidence="2">
    <location>
        <begin position="1"/>
        <end position="31"/>
    </location>
</feature>
<dbReference type="AlphaFoldDB" id="A0A2N9VVR6"/>
<name>A0A2N9VVR6_9HYPH</name>
<feature type="region of interest" description="Disordered" evidence="1">
    <location>
        <begin position="33"/>
        <end position="160"/>
    </location>
</feature>